<gene>
    <name evidence="2" type="ORF">B0I31_112119</name>
</gene>
<dbReference type="InterPro" id="IPR012347">
    <property type="entry name" value="Ferritin-like"/>
</dbReference>
<dbReference type="OrthoDB" id="9800162at2"/>
<dbReference type="PANTHER" id="PTHR34400">
    <property type="match status" value="1"/>
</dbReference>
<protein>
    <submittedName>
        <fullName evidence="2">Ferritin-like protein</fullName>
    </submittedName>
</protein>
<proteinExistence type="predicted"/>
<dbReference type="PANTHER" id="PTHR34400:SF4">
    <property type="entry name" value="MEMBRANE PROTEIN"/>
    <property type="match status" value="1"/>
</dbReference>
<dbReference type="RefSeq" id="WP_106618821.1">
    <property type="nucleotide sequence ID" value="NZ_PYAX01000012.1"/>
</dbReference>
<dbReference type="Proteomes" id="UP000241118">
    <property type="component" value="Unassembled WGS sequence"/>
</dbReference>
<sequence>MKQAVAAEIETPRPISHLKTDISAVRAIAQAAVNVELFTIPLYLGAMTSIQGMHQITGAKQDFYRGRLWPGPAPTAEPKTANEQAVNIIFSVFIEEMLHLQMAANLASCLGVKPSFTSPLLQNDHHGWVCYGPDKTTIPHILDLTDTVPWPHVKVDIAEVGEAQLDLFEAIEQPEEGAKENIKPEARHKYFPTVPFRDWKPEHTEKNLPMFGTIGHMYLCYYDYLNLTYAGKPEKKLWEYLYDDQALQRDLFNAEHPPNHPKREYLGFDTTVVSTPTTRRSLRQVWDMISAITDQGEGSELPRVRPWAVMDKYQASREALEENYPSYTDEGGKTKSASAAARFDNGAMDHYERFAEIRDMVEKKEIVTWPQWRKDRPEPWEPADLKTKSWQPGRYKLPSPEDVAKAMNELGRDPKMYDRISQAAVGSIAGITTVLDEYWSDSEVSFPFPSMAGSGDRMAICWALFRKAPDLRGTPGERPQGQLLHACQGLDLTNTTGQPNDCAAVSVYHSCRGSNACKAEGGCGFVQADEGGGNCGFVLVKAKSGETEDEKLYSAPGDNKCATFGGCAVPISASQIFPTTGTMQLYDFEGSGNTPAKLDVIGFERGETVYEVAYRAYRKVMAHRGQPVAEEPKPNNVRLAFPPST</sequence>
<comment type="caution">
    <text evidence="2">The sequence shown here is derived from an EMBL/GenBank/DDBJ whole genome shotgun (WGS) entry which is preliminary data.</text>
</comment>
<dbReference type="EMBL" id="PYAX01000012">
    <property type="protein sequence ID" value="PSL52650.1"/>
    <property type="molecule type" value="Genomic_DNA"/>
</dbReference>
<evidence type="ECO:0000313" key="2">
    <source>
        <dbReference type="EMBL" id="PSL52650.1"/>
    </source>
</evidence>
<accession>A0A2P8I2F6</accession>
<dbReference type="Gene3D" id="1.20.1260.10">
    <property type="match status" value="1"/>
</dbReference>
<reference evidence="2 3" key="1">
    <citation type="submission" date="2018-03" db="EMBL/GenBank/DDBJ databases">
        <title>Genomic Encyclopedia of Type Strains, Phase III (KMG-III): the genomes of soil and plant-associated and newly described type strains.</title>
        <authorList>
            <person name="Whitman W."/>
        </authorList>
    </citation>
    <scope>NUCLEOTIDE SEQUENCE [LARGE SCALE GENOMIC DNA]</scope>
    <source>
        <strain evidence="2 3">CGMCC 4.7097</strain>
    </source>
</reference>
<organism evidence="2 3">
    <name type="scientific">Saccharothrix carnea</name>
    <dbReference type="NCBI Taxonomy" id="1280637"/>
    <lineage>
        <taxon>Bacteria</taxon>
        <taxon>Bacillati</taxon>
        <taxon>Actinomycetota</taxon>
        <taxon>Actinomycetes</taxon>
        <taxon>Pseudonocardiales</taxon>
        <taxon>Pseudonocardiaceae</taxon>
        <taxon>Saccharothrix</taxon>
    </lineage>
</organism>
<feature type="domain" description="Iminophenyl-pyruvate dimer synthase" evidence="1">
    <location>
        <begin position="30"/>
        <end position="301"/>
    </location>
</feature>
<dbReference type="InterPro" id="IPR026820">
    <property type="entry name" value="VioB/RebD_dom"/>
</dbReference>
<dbReference type="AlphaFoldDB" id="A0A2P8I2F6"/>
<keyword evidence="3" id="KW-1185">Reference proteome</keyword>
<dbReference type="Pfam" id="PF12902">
    <property type="entry name" value="Ferritin-like"/>
    <property type="match status" value="1"/>
</dbReference>
<evidence type="ECO:0000313" key="3">
    <source>
        <dbReference type="Proteomes" id="UP000241118"/>
    </source>
</evidence>
<name>A0A2P8I2F6_SACCR</name>
<evidence type="ECO:0000259" key="1">
    <source>
        <dbReference type="Pfam" id="PF12902"/>
    </source>
</evidence>